<dbReference type="Pfam" id="PF01364">
    <property type="entry name" value="Peptidase_C25"/>
    <property type="match status" value="1"/>
</dbReference>
<dbReference type="EMBL" id="JAERQG010000002">
    <property type="protein sequence ID" value="MBL0765496.1"/>
    <property type="molecule type" value="Genomic_DNA"/>
</dbReference>
<organism evidence="2 3">
    <name type="scientific">Marivirga atlantica</name>
    <dbReference type="NCBI Taxonomy" id="1548457"/>
    <lineage>
        <taxon>Bacteria</taxon>
        <taxon>Pseudomonadati</taxon>
        <taxon>Bacteroidota</taxon>
        <taxon>Cytophagia</taxon>
        <taxon>Cytophagales</taxon>
        <taxon>Marivirgaceae</taxon>
        <taxon>Marivirga</taxon>
    </lineage>
</organism>
<reference evidence="2" key="1">
    <citation type="submission" date="2021-01" db="EMBL/GenBank/DDBJ databases">
        <title>Marivirga sp. nov., isolated from intertidal surface sediments.</title>
        <authorList>
            <person name="Zhang M."/>
        </authorList>
    </citation>
    <scope>NUCLEOTIDE SEQUENCE</scope>
    <source>
        <strain evidence="2">SM1354</strain>
    </source>
</reference>
<dbReference type="GO" id="GO:0006508">
    <property type="term" value="P:proteolysis"/>
    <property type="evidence" value="ECO:0007669"/>
    <property type="project" value="InterPro"/>
</dbReference>
<feature type="domain" description="Gingipain" evidence="1">
    <location>
        <begin position="402"/>
        <end position="767"/>
    </location>
</feature>
<name>A0A937AEZ9_9BACT</name>
<accession>A0A937AEZ9</accession>
<gene>
    <name evidence="2" type="ORF">JKP34_09555</name>
</gene>
<sequence>MLKNRLFYFIFIITPLFSLKAQYGNEWINFNQTYYKIEVAQEGVYQLDFNSLNAAQINLNSIDARTFKMYHRGEEIALNVTGQSDGRINQGDVIQFLGKPNDGESDTPLYVEPDAQPHTYYNLFNDTTSYFLTWSLDGSFGKRMERINPISNSGGLPIQSSYLKTVRNLYVGADVAGSTYPPANEVLKSAFDYGEGWTGGFFIGERNIVLNNISKQVRTDDNLNFEILVQGRNNLLHEVEVFVGPNSTNLRSIGNTNFQKFEFDRISAELDWSDINSNGDLYVRIVSSASGNDRVSVSFLQLTYNKSFDMNNELNSRLELIGNSQGSVYTEFTNTNSTARLFRIDNFNDPQILETNRIGSTISTVVQNAANNVPIYVQNQSTISANLKKVSFRNLNSANPDYIIISNKLLDRPFGEYNNPVKAYSSYRATMAGGGYDTLTVFMDQLFNQFNYGETSPLAIYRFSRFLVENTKAEYVFLIGKGLNWFHKPYRVINDTTGYREYVPSAGYPGADNLYGYNILENNRPTLAYGRLNAHSPEIVANYLDKIIEMETQPIDNLRRKAFLHLSGGLSENEINEFSGYIDDFSSFARAPYIGGSAEEITKESTQVIESLNVSEQVNQGVNMITFFGHSETSSSDIDIGFVSNDDLGYQNQGKYPLIYINGCNAGSIYQIERNAITFGEDWVNTPNKGALHVMAHTALGLQNELKRYSDIFYAKAFGDSALIDEPIGKVHLETSKAYLEVFGNNPAELFIAQAQQFNLMGDPGYRLFPTNQPDFEITNNAIDLVSLNGLPIDATTAEFAFDLIIKNYGITTDDSLAITVNRRLPDNSLIPLDTQYYDSPYNQDTIRFFVENTSLGQFGESTFEFQLDPLDSISEMREDNNMASFNYFFSLGTTLNLYPYPFSIVNEADVTLTAQSIDLLSKERNYLFEIDTTPTFDSPFLKQETVTAKVIAKWSTSLLNNSNQSYYWRSKFAAIEEGEVDQWSTSSFIFNSALEKGWAQNKTDQFNAGEVSGLVIENSDWSYEENTIDLNVISPADSGAQRMSIRINSEEFSPYGFAVDQCAPQAVHLVAFDQFSGEPYRILNNGGFDRTDPFSCGRSPQVINEIPNSQLNNPTTYFQSYYDQLPAGDYVLMLSFDSAAWNVLRANNREEVLDLGASSAVFDNIENGNPYILFGRKGIGEGQGIESYSFDQPDNDPSKQLTISLNQTIDISFQSGSVTSTVVGPARSWKSVDANFDGVEASDDIRVDVFGIDTLNNQTLLFSDVSLPASIESVDASIYPQLRLRTVLTDSVELTPPRLVQWQVTYEELPDAVLLLNDEVPTTQPVLAEGEDYERTYSAVNVTPNSFTDSITYSQRIFNQTTRTEEINNFKLKALEAEETVNFSVGINTRGKVGVNNAAVILNSNNQSSEYRSVNNQISLNDLIDVKRDSLPPFIDVTFDGINILDGDIVSPSPIIKMVLKDENDFILRTDTSGLSLSIEQQCESCQRQPIYFSNPRVSFEAATDERPFTVTYNPEKFDDGTYTLRASAEDASGNSAGEEPFQVSFEVVNASTITNFYPYPNPFSTQTRFVFTLTGSEIPNEIKIQILTVSGRVVREILQDEIGMIHIGNNITEYAWDGRDQFGDKLANGVYLYRVLVRNNGNFMEQRATSADKAFKKGYGKLYILR</sequence>
<dbReference type="Gene3D" id="2.60.40.4070">
    <property type="match status" value="1"/>
</dbReference>
<dbReference type="InterPro" id="IPR001769">
    <property type="entry name" value="Gingipain"/>
</dbReference>
<comment type="caution">
    <text evidence="2">The sequence shown here is derived from an EMBL/GenBank/DDBJ whole genome shotgun (WGS) entry which is preliminary data.</text>
</comment>
<dbReference type="CDD" id="cd02258">
    <property type="entry name" value="Peptidase_C25_N"/>
    <property type="match status" value="1"/>
</dbReference>
<proteinExistence type="predicted"/>
<dbReference type="RefSeq" id="WP_201920234.1">
    <property type="nucleotide sequence ID" value="NZ_JAERQG010000002.1"/>
</dbReference>
<dbReference type="SUPFAM" id="SSF52129">
    <property type="entry name" value="Caspase-like"/>
    <property type="match status" value="1"/>
</dbReference>
<evidence type="ECO:0000259" key="1">
    <source>
        <dbReference type="Pfam" id="PF01364"/>
    </source>
</evidence>
<dbReference type="GO" id="GO:0008234">
    <property type="term" value="F:cysteine-type peptidase activity"/>
    <property type="evidence" value="ECO:0007669"/>
    <property type="project" value="InterPro"/>
</dbReference>
<dbReference type="Gene3D" id="3.40.50.1460">
    <property type="match status" value="1"/>
</dbReference>
<dbReference type="Proteomes" id="UP000642920">
    <property type="component" value="Unassembled WGS sequence"/>
</dbReference>
<dbReference type="InterPro" id="IPR029030">
    <property type="entry name" value="Caspase-like_dom_sf"/>
</dbReference>
<evidence type="ECO:0000313" key="2">
    <source>
        <dbReference type="EMBL" id="MBL0765496.1"/>
    </source>
</evidence>
<keyword evidence="3" id="KW-1185">Reference proteome</keyword>
<protein>
    <recommendedName>
        <fullName evidence="1">Gingipain domain-containing protein</fullName>
    </recommendedName>
</protein>
<evidence type="ECO:0000313" key="3">
    <source>
        <dbReference type="Proteomes" id="UP000642920"/>
    </source>
</evidence>